<dbReference type="GO" id="GO:0022857">
    <property type="term" value="F:transmembrane transporter activity"/>
    <property type="evidence" value="ECO:0007669"/>
    <property type="project" value="InterPro"/>
</dbReference>
<feature type="transmembrane region" description="Helical" evidence="4">
    <location>
        <begin position="330"/>
        <end position="348"/>
    </location>
</feature>
<dbReference type="SUPFAM" id="SSF103473">
    <property type="entry name" value="MFS general substrate transporter"/>
    <property type="match status" value="1"/>
</dbReference>
<dbReference type="Gene3D" id="1.20.1250.20">
    <property type="entry name" value="MFS general substrate transporter like domains"/>
    <property type="match status" value="2"/>
</dbReference>
<feature type="transmembrane region" description="Helical" evidence="4">
    <location>
        <begin position="209"/>
        <end position="231"/>
    </location>
</feature>
<dbReference type="EMBL" id="JAJGNA010000026">
    <property type="protein sequence ID" value="MCC4310006.1"/>
    <property type="molecule type" value="Genomic_DNA"/>
</dbReference>
<evidence type="ECO:0000256" key="1">
    <source>
        <dbReference type="ARBA" id="ARBA00022692"/>
    </source>
</evidence>
<feature type="transmembrane region" description="Helical" evidence="4">
    <location>
        <begin position="181"/>
        <end position="203"/>
    </location>
</feature>
<gene>
    <name evidence="5" type="ORF">LL252_15640</name>
</gene>
<dbReference type="InterPro" id="IPR036259">
    <property type="entry name" value="MFS_trans_sf"/>
</dbReference>
<feature type="transmembrane region" description="Helical" evidence="4">
    <location>
        <begin position="294"/>
        <end position="318"/>
    </location>
</feature>
<dbReference type="PANTHER" id="PTHR23526:SF2">
    <property type="entry name" value="MAJOR FACILITATOR SUPERFAMILY (MFS) PROFILE DOMAIN-CONTAINING PROTEIN"/>
    <property type="match status" value="1"/>
</dbReference>
<protein>
    <submittedName>
        <fullName evidence="5">MFS transporter</fullName>
    </submittedName>
</protein>
<proteinExistence type="predicted"/>
<feature type="transmembrane region" description="Helical" evidence="4">
    <location>
        <begin position="392"/>
        <end position="412"/>
    </location>
</feature>
<evidence type="ECO:0000313" key="6">
    <source>
        <dbReference type="Proteomes" id="UP001108027"/>
    </source>
</evidence>
<reference evidence="5" key="1">
    <citation type="submission" date="2021-10" db="EMBL/GenBank/DDBJ databases">
        <title>The diversity and Nitrogen Metabolism of Culturable Nitrate-Utilizing Bacteria Within the Oxygen Minimum Zone of the Changjiang (Yangtze River)Estuary.</title>
        <authorList>
            <person name="Zhang D."/>
            <person name="Zheng J."/>
            <person name="Liu S."/>
            <person name="He W."/>
        </authorList>
    </citation>
    <scope>NUCLEOTIDE SEQUENCE</scope>
    <source>
        <strain evidence="5">FXH-223</strain>
    </source>
</reference>
<name>A0A9Q3YPL2_9GAMM</name>
<dbReference type="PANTHER" id="PTHR23526">
    <property type="entry name" value="INTEGRAL MEMBRANE TRANSPORT PROTEIN-RELATED"/>
    <property type="match status" value="1"/>
</dbReference>
<feature type="transmembrane region" description="Helical" evidence="4">
    <location>
        <begin position="354"/>
        <end position="372"/>
    </location>
</feature>
<evidence type="ECO:0000256" key="3">
    <source>
        <dbReference type="ARBA" id="ARBA00023136"/>
    </source>
</evidence>
<dbReference type="InterPro" id="IPR052528">
    <property type="entry name" value="Sugar_transport-like"/>
</dbReference>
<comment type="caution">
    <text evidence="5">The sequence shown here is derived from an EMBL/GenBank/DDBJ whole genome shotgun (WGS) entry which is preliminary data.</text>
</comment>
<evidence type="ECO:0000256" key="4">
    <source>
        <dbReference type="SAM" id="Phobius"/>
    </source>
</evidence>
<evidence type="ECO:0000313" key="5">
    <source>
        <dbReference type="EMBL" id="MCC4310006.1"/>
    </source>
</evidence>
<dbReference type="InterPro" id="IPR011701">
    <property type="entry name" value="MFS"/>
</dbReference>
<dbReference type="Pfam" id="PF07690">
    <property type="entry name" value="MFS_1"/>
    <property type="match status" value="1"/>
</dbReference>
<sequence>MSNPTTRVRAGEDRAPLSRLYALVANDEDARTCTDISEEACREVPGNFFKIILANLLSKIGDLLINPKTVLAWLIGAVGAPAALAGALVPIRESGSLIPQLLIGAWVRRHPVRKGFWALGAVLQGLCVLGMALAVWHWRGLAAGLAIVGLLVIFSLGRGFCSVAMKDVQGKCIPKSRRGRLTGLASTLSGLATLAVGVLLFGRDQEPGLLFYSVLLAAAGLAWWLAAAVFASVDEFKGETAGGGHALREALASLNLLVTDAPFRDFVITRALLMASALGSPFLVVLAQKQGQGAALLGGFLVASSLASTLSASVWGYMADASSRQVMMRGGGLAALVCLGVAAVALLAPEAGWLAAFYPVAFFVLSVAHSGVRIGRKTYLVDMAGGTKRTDYTAVSNTVIGVLLLVVGGISTGVSVVGAQWALVFLGLMGALGTFWSWRLKEV</sequence>
<dbReference type="AlphaFoldDB" id="A0A9Q3YPL2"/>
<feature type="transmembrane region" description="Helical" evidence="4">
    <location>
        <begin position="142"/>
        <end position="161"/>
    </location>
</feature>
<organism evidence="5 6">
    <name type="scientific">Alloalcanivorax marinus</name>
    <dbReference type="NCBI Taxonomy" id="1177169"/>
    <lineage>
        <taxon>Bacteria</taxon>
        <taxon>Pseudomonadati</taxon>
        <taxon>Pseudomonadota</taxon>
        <taxon>Gammaproteobacteria</taxon>
        <taxon>Oceanospirillales</taxon>
        <taxon>Alcanivoracaceae</taxon>
        <taxon>Alloalcanivorax</taxon>
    </lineage>
</organism>
<keyword evidence="6" id="KW-1185">Reference proteome</keyword>
<keyword evidence="2 4" id="KW-1133">Transmembrane helix</keyword>
<keyword evidence="1 4" id="KW-0812">Transmembrane</keyword>
<feature type="transmembrane region" description="Helical" evidence="4">
    <location>
        <begin position="271"/>
        <end position="288"/>
    </location>
</feature>
<keyword evidence="3 4" id="KW-0472">Membrane</keyword>
<evidence type="ECO:0000256" key="2">
    <source>
        <dbReference type="ARBA" id="ARBA00022989"/>
    </source>
</evidence>
<feature type="transmembrane region" description="Helical" evidence="4">
    <location>
        <begin position="418"/>
        <end position="438"/>
    </location>
</feature>
<dbReference type="RefSeq" id="WP_228234681.1">
    <property type="nucleotide sequence ID" value="NZ_JAJGNA010000026.1"/>
</dbReference>
<feature type="transmembrane region" description="Helical" evidence="4">
    <location>
        <begin position="116"/>
        <end position="136"/>
    </location>
</feature>
<accession>A0A9Q3YPL2</accession>
<dbReference type="Proteomes" id="UP001108027">
    <property type="component" value="Unassembled WGS sequence"/>
</dbReference>